<keyword evidence="4" id="KW-1185">Reference proteome</keyword>
<gene>
    <name evidence="3 5" type="ORF">BDZ99DRAFT_550056</name>
</gene>
<sequence>MPHFAMRQVPDNLFFESILRVSCTFLPEIEIDEALEHYEKQMNRVKAAGLSFEDCVVHTYLIPKRPLTEMLRSWKAAHEALFAAEKALYNSVTAVSPQSVYVPTVMRMLHVSVKAAVVVARGADFPKSVFWQRLGLLPRSGKYTCGPSIQKYIWALVRVIRWELDALESRIDNIDYNNTDIVETLGPDVLSNDLGTAFWGPAIEDRDDHEGCLICGDPYTGKHLGMKLKCGHVMGTKCMLTWANSTNKNANTCPKCRTWLLPPRARRPVKDWIDEWIERKEIALTQLDQVCAFYKAVAGEKHYKVSELPELVEEVRPLRR</sequence>
<dbReference type="AlphaFoldDB" id="A0A6A6Z3K3"/>
<evidence type="ECO:0000256" key="1">
    <source>
        <dbReference type="PROSITE-ProRule" id="PRU00175"/>
    </source>
</evidence>
<protein>
    <recommendedName>
        <fullName evidence="2">RING-type domain-containing protein</fullName>
    </recommendedName>
</protein>
<dbReference type="GeneID" id="54467867"/>
<evidence type="ECO:0000313" key="4">
    <source>
        <dbReference type="Proteomes" id="UP000504636"/>
    </source>
</evidence>
<dbReference type="Pfam" id="PF13639">
    <property type="entry name" value="zf-RING_2"/>
    <property type="match status" value="1"/>
</dbReference>
<name>A0A6A6Z3K3_9PEZI</name>
<dbReference type="Gene3D" id="3.30.40.10">
    <property type="entry name" value="Zinc/RING finger domain, C3HC4 (zinc finger)"/>
    <property type="match status" value="1"/>
</dbReference>
<organism evidence="3">
    <name type="scientific">Mytilinidion resinicola</name>
    <dbReference type="NCBI Taxonomy" id="574789"/>
    <lineage>
        <taxon>Eukaryota</taxon>
        <taxon>Fungi</taxon>
        <taxon>Dikarya</taxon>
        <taxon>Ascomycota</taxon>
        <taxon>Pezizomycotina</taxon>
        <taxon>Dothideomycetes</taxon>
        <taxon>Pleosporomycetidae</taxon>
        <taxon>Mytilinidiales</taxon>
        <taxon>Mytilinidiaceae</taxon>
        <taxon>Mytilinidion</taxon>
    </lineage>
</organism>
<keyword evidence="1" id="KW-0479">Metal-binding</keyword>
<feature type="domain" description="RING-type" evidence="2">
    <location>
        <begin position="212"/>
        <end position="257"/>
    </location>
</feature>
<reference evidence="3 5" key="1">
    <citation type="journal article" date="2020" name="Stud. Mycol.">
        <title>101 Dothideomycetes genomes: a test case for predicting lifestyles and emergence of pathogens.</title>
        <authorList>
            <person name="Haridas S."/>
            <person name="Albert R."/>
            <person name="Binder M."/>
            <person name="Bloem J."/>
            <person name="Labutti K."/>
            <person name="Salamov A."/>
            <person name="Andreopoulos B."/>
            <person name="Baker S."/>
            <person name="Barry K."/>
            <person name="Bills G."/>
            <person name="Bluhm B."/>
            <person name="Cannon C."/>
            <person name="Castanera R."/>
            <person name="Culley D."/>
            <person name="Daum C."/>
            <person name="Ezra D."/>
            <person name="Gonzalez J."/>
            <person name="Henrissat B."/>
            <person name="Kuo A."/>
            <person name="Liang C."/>
            <person name="Lipzen A."/>
            <person name="Lutzoni F."/>
            <person name="Magnuson J."/>
            <person name="Mondo S."/>
            <person name="Nolan M."/>
            <person name="Ohm R."/>
            <person name="Pangilinan J."/>
            <person name="Park H.-J."/>
            <person name="Ramirez L."/>
            <person name="Alfaro M."/>
            <person name="Sun H."/>
            <person name="Tritt A."/>
            <person name="Yoshinaga Y."/>
            <person name="Zwiers L.-H."/>
            <person name="Turgeon B."/>
            <person name="Goodwin S."/>
            <person name="Spatafora J."/>
            <person name="Crous P."/>
            <person name="Grigoriev I."/>
        </authorList>
    </citation>
    <scope>NUCLEOTIDE SEQUENCE</scope>
    <source>
        <strain evidence="3 5">CBS 304.34</strain>
    </source>
</reference>
<dbReference type="RefSeq" id="XP_033582293.1">
    <property type="nucleotide sequence ID" value="XM_033726974.1"/>
</dbReference>
<dbReference type="PROSITE" id="PS50089">
    <property type="entry name" value="ZF_RING_2"/>
    <property type="match status" value="1"/>
</dbReference>
<evidence type="ECO:0000313" key="5">
    <source>
        <dbReference type="RefSeq" id="XP_033582293.1"/>
    </source>
</evidence>
<dbReference type="SUPFAM" id="SSF57850">
    <property type="entry name" value="RING/U-box"/>
    <property type="match status" value="1"/>
</dbReference>
<accession>A0A6A6Z3K3</accession>
<proteinExistence type="predicted"/>
<evidence type="ECO:0000313" key="3">
    <source>
        <dbReference type="EMBL" id="KAF2815329.1"/>
    </source>
</evidence>
<evidence type="ECO:0000259" key="2">
    <source>
        <dbReference type="PROSITE" id="PS50089"/>
    </source>
</evidence>
<dbReference type="OrthoDB" id="2849579at2759"/>
<dbReference type="InterPro" id="IPR001841">
    <property type="entry name" value="Znf_RING"/>
</dbReference>
<reference evidence="5" key="2">
    <citation type="submission" date="2020-04" db="EMBL/GenBank/DDBJ databases">
        <authorList>
            <consortium name="NCBI Genome Project"/>
        </authorList>
    </citation>
    <scope>NUCLEOTIDE SEQUENCE</scope>
    <source>
        <strain evidence="5">CBS 304.34</strain>
    </source>
</reference>
<dbReference type="Proteomes" id="UP000504636">
    <property type="component" value="Unplaced"/>
</dbReference>
<dbReference type="EMBL" id="MU003694">
    <property type="protein sequence ID" value="KAF2815329.1"/>
    <property type="molecule type" value="Genomic_DNA"/>
</dbReference>
<dbReference type="InterPro" id="IPR013083">
    <property type="entry name" value="Znf_RING/FYVE/PHD"/>
</dbReference>
<reference evidence="5" key="3">
    <citation type="submission" date="2025-04" db="UniProtKB">
        <authorList>
            <consortium name="RefSeq"/>
        </authorList>
    </citation>
    <scope>IDENTIFICATION</scope>
    <source>
        <strain evidence="5">CBS 304.34</strain>
    </source>
</reference>
<dbReference type="GO" id="GO:0008270">
    <property type="term" value="F:zinc ion binding"/>
    <property type="evidence" value="ECO:0007669"/>
    <property type="project" value="UniProtKB-KW"/>
</dbReference>
<keyword evidence="1" id="KW-0862">Zinc</keyword>
<keyword evidence="1" id="KW-0863">Zinc-finger</keyword>